<dbReference type="EMBL" id="JBICRM010000026">
    <property type="protein sequence ID" value="MFG1708167.1"/>
    <property type="molecule type" value="Genomic_DNA"/>
</dbReference>
<dbReference type="Gene3D" id="2.60.40.10">
    <property type="entry name" value="Immunoglobulins"/>
    <property type="match status" value="2"/>
</dbReference>
<gene>
    <name evidence="2" type="ORF">ACFLIM_33665</name>
</gene>
<dbReference type="InterPro" id="IPR002909">
    <property type="entry name" value="IPT_dom"/>
</dbReference>
<dbReference type="Proteomes" id="UP001603978">
    <property type="component" value="Unassembled WGS sequence"/>
</dbReference>
<dbReference type="CDD" id="cd00603">
    <property type="entry name" value="IPT_PCSR"/>
    <property type="match status" value="1"/>
</dbReference>
<reference evidence="2 3" key="1">
    <citation type="submission" date="2024-10" db="EMBL/GenBank/DDBJ databases">
        <authorList>
            <person name="Topkara A.R."/>
            <person name="Saygin H."/>
        </authorList>
    </citation>
    <scope>NUCLEOTIDE SEQUENCE [LARGE SCALE GENOMIC DNA]</scope>
    <source>
        <strain evidence="2 3">M3C6</strain>
    </source>
</reference>
<name>A0ABW7ALA0_9ACTN</name>
<protein>
    <submittedName>
        <fullName evidence="2">IPT/TIG domain-containing protein</fullName>
    </submittedName>
</protein>
<dbReference type="InterPro" id="IPR014756">
    <property type="entry name" value="Ig_E-set"/>
</dbReference>
<dbReference type="RefSeq" id="WP_393172403.1">
    <property type="nucleotide sequence ID" value="NZ_JBICRM010000026.1"/>
</dbReference>
<sequence length="262" mass="25791">MAPVLTSISVAPQNTNQGSYGQTLTVNGTGLGTIATATIRVGAKSITPATNTGTVATCVLPSGCGQVSVNVVVSGAGGGTSNALPLYFIGSPFVAEVTPFEGSATAPSAVTLAGEALLTTNQVQFQGVTATLTPPTSDTQVTATPAAIAELDAAPWFQLRSASARTAGGTFTVPNAVALYDTPVITDLEPDTGPAGTEVIITGTAFVGSAISVTFGGVDADFTSMSDTQILATAPTGPIAGAQDVIVSSPGGDSVAATFTYV</sequence>
<accession>A0ABW7ALA0</accession>
<keyword evidence="3" id="KW-1185">Reference proteome</keyword>
<feature type="domain" description="IPT/TIG" evidence="1">
    <location>
        <begin position="182"/>
        <end position="262"/>
    </location>
</feature>
<organism evidence="2 3">
    <name type="scientific">Nonomuraea marmarensis</name>
    <dbReference type="NCBI Taxonomy" id="3351344"/>
    <lineage>
        <taxon>Bacteria</taxon>
        <taxon>Bacillati</taxon>
        <taxon>Actinomycetota</taxon>
        <taxon>Actinomycetes</taxon>
        <taxon>Streptosporangiales</taxon>
        <taxon>Streptosporangiaceae</taxon>
        <taxon>Nonomuraea</taxon>
    </lineage>
</organism>
<comment type="caution">
    <text evidence="2">The sequence shown here is derived from an EMBL/GenBank/DDBJ whole genome shotgun (WGS) entry which is preliminary data.</text>
</comment>
<proteinExistence type="predicted"/>
<evidence type="ECO:0000313" key="2">
    <source>
        <dbReference type="EMBL" id="MFG1708167.1"/>
    </source>
</evidence>
<dbReference type="SUPFAM" id="SSF81296">
    <property type="entry name" value="E set domains"/>
    <property type="match status" value="2"/>
</dbReference>
<evidence type="ECO:0000313" key="3">
    <source>
        <dbReference type="Proteomes" id="UP001603978"/>
    </source>
</evidence>
<evidence type="ECO:0000259" key="1">
    <source>
        <dbReference type="SMART" id="SM00429"/>
    </source>
</evidence>
<dbReference type="Pfam" id="PF01833">
    <property type="entry name" value="TIG"/>
    <property type="match status" value="2"/>
</dbReference>
<dbReference type="SMART" id="SM00429">
    <property type="entry name" value="IPT"/>
    <property type="match status" value="1"/>
</dbReference>
<dbReference type="InterPro" id="IPR013783">
    <property type="entry name" value="Ig-like_fold"/>
</dbReference>